<dbReference type="GO" id="GO:0046872">
    <property type="term" value="F:metal ion binding"/>
    <property type="evidence" value="ECO:0007669"/>
    <property type="project" value="InterPro"/>
</dbReference>
<feature type="domain" description="Mycothiol-dependent maleylpyruvate isomerase metal-binding" evidence="1">
    <location>
        <begin position="13"/>
        <end position="97"/>
    </location>
</feature>
<name>A0A2S2BTY9_9NOCA</name>
<dbReference type="OrthoDB" id="5178565at2"/>
<dbReference type="InterPro" id="IPR024344">
    <property type="entry name" value="MDMPI_metal-binding"/>
</dbReference>
<dbReference type="InterPro" id="IPR034660">
    <property type="entry name" value="DinB/YfiT-like"/>
</dbReference>
<proteinExistence type="predicted"/>
<sequence length="204" mass="22203">MTDDDAHLQPAVAAEFSALADQLETLSDARWDTPSLCEGWRVREVIAHLTMAARYSGDEFMAKLQDCQFDFTRLSNQIAREDARLPVTELVDNLRSEVMQHWTPPGGGYHGALNHVVIHGLDATVPLGCTRRVPDETIRAVLDDLTHGGGHARFGIDIEGRRLVATDMDWAFGSGTELLGSGEDLALVMCGRTVPAGRVAGLPL</sequence>
<dbReference type="Pfam" id="PF11716">
    <property type="entry name" value="MDMPI_N"/>
    <property type="match status" value="1"/>
</dbReference>
<dbReference type="NCBIfam" id="TIGR03083">
    <property type="entry name" value="maleylpyruvate isomerase family mycothiol-dependent enzyme"/>
    <property type="match status" value="1"/>
</dbReference>
<organism evidence="2 3">
    <name type="scientific">Rhodococcus oxybenzonivorans</name>
    <dbReference type="NCBI Taxonomy" id="1990687"/>
    <lineage>
        <taxon>Bacteria</taxon>
        <taxon>Bacillati</taxon>
        <taxon>Actinomycetota</taxon>
        <taxon>Actinomycetes</taxon>
        <taxon>Mycobacteriales</taxon>
        <taxon>Nocardiaceae</taxon>
        <taxon>Rhodococcus</taxon>
    </lineage>
</organism>
<dbReference type="KEGG" id="roz:CBI38_11210"/>
<dbReference type="SUPFAM" id="SSF109854">
    <property type="entry name" value="DinB/YfiT-like putative metalloenzymes"/>
    <property type="match status" value="1"/>
</dbReference>
<evidence type="ECO:0000313" key="2">
    <source>
        <dbReference type="EMBL" id="AWK72063.1"/>
    </source>
</evidence>
<dbReference type="EMBL" id="CP021354">
    <property type="protein sequence ID" value="AWK72063.1"/>
    <property type="molecule type" value="Genomic_DNA"/>
</dbReference>
<protein>
    <recommendedName>
        <fullName evidence="1">Mycothiol-dependent maleylpyruvate isomerase metal-binding domain-containing protein</fullName>
    </recommendedName>
</protein>
<dbReference type="RefSeq" id="WP_109328892.1">
    <property type="nucleotide sequence ID" value="NZ_CP021354.1"/>
</dbReference>
<reference evidence="2 3" key="1">
    <citation type="submission" date="2017-05" db="EMBL/GenBank/DDBJ databases">
        <title>Isolation of Rhodococcus sp. S2-17 biodegrading of BP-3.</title>
        <authorList>
            <person name="Lee Y."/>
            <person name="Kim K.H."/>
            <person name="Chun B.H."/>
            <person name="Jung H.S."/>
            <person name="Jeon C.O."/>
        </authorList>
    </citation>
    <scope>NUCLEOTIDE SEQUENCE [LARGE SCALE GENOMIC DNA]</scope>
    <source>
        <strain evidence="2 3">S2-17</strain>
    </source>
</reference>
<dbReference type="Proteomes" id="UP000245711">
    <property type="component" value="Chromosome"/>
</dbReference>
<dbReference type="Gene3D" id="1.20.120.450">
    <property type="entry name" value="dinb family like domain"/>
    <property type="match status" value="1"/>
</dbReference>
<dbReference type="InterPro" id="IPR017517">
    <property type="entry name" value="Maleyloyr_isom"/>
</dbReference>
<keyword evidence="3" id="KW-1185">Reference proteome</keyword>
<evidence type="ECO:0000313" key="3">
    <source>
        <dbReference type="Proteomes" id="UP000245711"/>
    </source>
</evidence>
<gene>
    <name evidence="2" type="ORF">CBI38_11210</name>
</gene>
<accession>A0A2S2BTY9</accession>
<evidence type="ECO:0000259" key="1">
    <source>
        <dbReference type="Pfam" id="PF11716"/>
    </source>
</evidence>
<dbReference type="AlphaFoldDB" id="A0A2S2BTY9"/>